<name>A0A098E859_9ZZZZ</name>
<evidence type="ECO:0000313" key="2">
    <source>
        <dbReference type="EMBL" id="CEG12197.1"/>
    </source>
</evidence>
<reference evidence="2" key="1">
    <citation type="submission" date="2014-09" db="EMBL/GenBank/DDBJ databases">
        <authorList>
            <person name="Probst J Alexander"/>
        </authorList>
    </citation>
    <scope>NUCLEOTIDE SEQUENCE</scope>
</reference>
<dbReference type="PANTHER" id="PTHR21530">
    <property type="entry name" value="PHEROMONE SHUTDOWN PROTEIN"/>
    <property type="match status" value="1"/>
</dbReference>
<protein>
    <recommendedName>
        <fullName evidence="3">TraB family protein</fullName>
    </recommendedName>
</protein>
<evidence type="ECO:0008006" key="3">
    <source>
        <dbReference type="Google" id="ProtNLM"/>
    </source>
</evidence>
<keyword evidence="1" id="KW-1133">Transmembrane helix</keyword>
<keyword evidence="1" id="KW-0472">Membrane</keyword>
<evidence type="ECO:0000256" key="1">
    <source>
        <dbReference type="SAM" id="Phobius"/>
    </source>
</evidence>
<organism evidence="2">
    <name type="scientific">groundwater metagenome</name>
    <dbReference type="NCBI Taxonomy" id="717931"/>
    <lineage>
        <taxon>unclassified sequences</taxon>
        <taxon>metagenomes</taxon>
        <taxon>ecological metagenomes</taxon>
    </lineage>
</organism>
<dbReference type="InterPro" id="IPR046345">
    <property type="entry name" value="TraB_PrgY-like"/>
</dbReference>
<dbReference type="AlphaFoldDB" id="A0A098E859"/>
<dbReference type="PANTHER" id="PTHR21530:SF7">
    <property type="entry name" value="TRAB DOMAIN-CONTAINING PROTEIN"/>
    <property type="match status" value="1"/>
</dbReference>
<feature type="transmembrane region" description="Helical" evidence="1">
    <location>
        <begin position="240"/>
        <end position="259"/>
    </location>
</feature>
<dbReference type="EMBL" id="CCXY01000116">
    <property type="protein sequence ID" value="CEG12197.1"/>
    <property type="molecule type" value="Genomic_DNA"/>
</dbReference>
<dbReference type="CDD" id="cd14726">
    <property type="entry name" value="TraB_PrgY-like"/>
    <property type="match status" value="1"/>
</dbReference>
<dbReference type="Pfam" id="PF01963">
    <property type="entry name" value="TraB_PrgY_gumN"/>
    <property type="match status" value="1"/>
</dbReference>
<gene>
    <name evidence="2" type="ORF">MSIBF_A2020019</name>
</gene>
<sequence length="264" mass="30335">MIKIIGTGHILQKSVNEVRETILAIKPDFVAVELDRKRYEILKENNFELNFEQVYSHYSASDLFSSPAGIIQYLLANIQREFGKKLNVFPGSEMKEAILCAKEINANIILIDRNIDVTMNRILNLPLNEKINMLTLSPKMTKDIDFEDGINSILDTKNLEKITNIMKKFPKFYKGLVEERDAYMAMNLYSLQSRFPYANIVAIVGAGHNEGIEKFLNKLNKKVTDVDINAINKVEKISQLSHFTNILFALILIFALIFLKLRFR</sequence>
<accession>A0A098E859</accession>
<dbReference type="InterPro" id="IPR002816">
    <property type="entry name" value="TraB/PrgY/GumN_fam"/>
</dbReference>
<proteinExistence type="predicted"/>
<keyword evidence="1" id="KW-0812">Transmembrane</keyword>